<proteinExistence type="predicted"/>
<reference evidence="1 2" key="1">
    <citation type="submission" date="2017-06" db="EMBL/GenBank/DDBJ databases">
        <title>Genome sequence of Bacillus sonorensis strain SRCM101395.</title>
        <authorList>
            <person name="Cho S.H."/>
        </authorList>
    </citation>
    <scope>NUCLEOTIDE SEQUENCE [LARGE SCALE GENOMIC DNA]</scope>
    <source>
        <strain evidence="1 2">SRCM101395</strain>
    </source>
</reference>
<dbReference type="InterPro" id="IPR014962">
    <property type="entry name" value="YolD"/>
</dbReference>
<evidence type="ECO:0000313" key="1">
    <source>
        <dbReference type="EMBL" id="ASB87378.1"/>
    </source>
</evidence>
<dbReference type="PANTHER" id="PTHR40051:SF1">
    <property type="entry name" value="YOLD-LIKE FAMILY PROTEIN"/>
    <property type="match status" value="1"/>
</dbReference>
<evidence type="ECO:0000313" key="2">
    <source>
        <dbReference type="Proteomes" id="UP000196877"/>
    </source>
</evidence>
<dbReference type="EMBL" id="CP021920">
    <property type="protein sequence ID" value="ASB87378.1"/>
    <property type="molecule type" value="Genomic_DNA"/>
</dbReference>
<dbReference type="PANTHER" id="PTHR40051">
    <property type="entry name" value="IG HYPOTHETICAL 15966"/>
    <property type="match status" value="1"/>
</dbReference>
<protein>
    <submittedName>
        <fullName evidence="1">SPBc2 prophage-derived uncharacterized protein YolD</fullName>
    </submittedName>
</protein>
<keyword evidence="2" id="KW-1185">Reference proteome</keyword>
<gene>
    <name evidence="1" type="ORF">S101395_00824</name>
</gene>
<dbReference type="RefSeq" id="WP_182423286.1">
    <property type="nucleotide sequence ID" value="NZ_CABJEH010000007.1"/>
</dbReference>
<organism evidence="1 2">
    <name type="scientific">Bacillus sonorensis</name>
    <dbReference type="NCBI Taxonomy" id="119858"/>
    <lineage>
        <taxon>Bacteria</taxon>
        <taxon>Bacillati</taxon>
        <taxon>Bacillota</taxon>
        <taxon>Bacilli</taxon>
        <taxon>Bacillales</taxon>
        <taxon>Bacillaceae</taxon>
        <taxon>Bacillus</taxon>
    </lineage>
</organism>
<name>A0ABM6LDV9_9BACI</name>
<sequence length="122" mass="14079">MKDDNLRDRGTIKWTAMMLPEHVSLLRELESNHNRVKRPVLDMAQIEDMERVICEAMEYNTPVQFSVFKPLPFLNGADTGEIIQIEGHIHYINQLKKTFHVVDSKGDTNLINFEDVVGIEAK</sequence>
<dbReference type="Pfam" id="PF08863">
    <property type="entry name" value="YolD"/>
    <property type="match status" value="1"/>
</dbReference>
<dbReference type="Proteomes" id="UP000196877">
    <property type="component" value="Chromosome"/>
</dbReference>
<accession>A0ABM6LDV9</accession>